<evidence type="ECO:0000256" key="1">
    <source>
        <dbReference type="SAM" id="SignalP"/>
    </source>
</evidence>
<name>A0A1T0CJI6_9GAMM</name>
<evidence type="ECO:0008006" key="4">
    <source>
        <dbReference type="Google" id="ProtNLM"/>
    </source>
</evidence>
<dbReference type="OrthoDB" id="8787342at2"/>
<keyword evidence="1" id="KW-0732">Signal</keyword>
<dbReference type="RefSeq" id="WP_078306334.1">
    <property type="nucleotide sequence ID" value="NZ_MUYT01000002.1"/>
</dbReference>
<protein>
    <recommendedName>
        <fullName evidence="4">Glycine zipper family protein</fullName>
    </recommendedName>
</protein>
<feature type="signal peptide" evidence="1">
    <location>
        <begin position="1"/>
        <end position="22"/>
    </location>
</feature>
<comment type="caution">
    <text evidence="2">The sequence shown here is derived from an EMBL/GenBank/DDBJ whole genome shotgun (WGS) entry which is preliminary data.</text>
</comment>
<dbReference type="AlphaFoldDB" id="A0A1T0CJI6"/>
<dbReference type="Proteomes" id="UP000191094">
    <property type="component" value="Unassembled WGS sequence"/>
</dbReference>
<reference evidence="2 3" key="1">
    <citation type="submission" date="2017-02" db="EMBL/GenBank/DDBJ databases">
        <title>Draft genome sequence of Moraxella lincolnii CCUG 9405T type strain.</title>
        <authorList>
            <person name="Salva-Serra F."/>
            <person name="Engstrom-Jakobsson H."/>
            <person name="Thorell K."/>
            <person name="Jaen-Luchoro D."/>
            <person name="Gonzales-Siles L."/>
            <person name="Karlsson R."/>
            <person name="Yazdan S."/>
            <person name="Boulund F."/>
            <person name="Johnning A."/>
            <person name="Engstrand L."/>
            <person name="Kristiansson E."/>
            <person name="Moore E."/>
        </authorList>
    </citation>
    <scope>NUCLEOTIDE SEQUENCE [LARGE SCALE GENOMIC DNA]</scope>
    <source>
        <strain evidence="2 3">CCUG 9405</strain>
    </source>
</reference>
<proteinExistence type="predicted"/>
<feature type="chain" id="PRO_5012549299" description="Glycine zipper family protein" evidence="1">
    <location>
        <begin position="23"/>
        <end position="155"/>
    </location>
</feature>
<evidence type="ECO:0000313" key="3">
    <source>
        <dbReference type="Proteomes" id="UP000191094"/>
    </source>
</evidence>
<accession>A0A1T0CJI6</accession>
<gene>
    <name evidence="2" type="ORF">B0682_01420</name>
</gene>
<keyword evidence="3" id="KW-1185">Reference proteome</keyword>
<organism evidence="2 3">
    <name type="scientific">Lwoffella lincolnii</name>
    <dbReference type="NCBI Taxonomy" id="90241"/>
    <lineage>
        <taxon>Bacteria</taxon>
        <taxon>Pseudomonadati</taxon>
        <taxon>Pseudomonadota</taxon>
        <taxon>Gammaproteobacteria</taxon>
        <taxon>Moraxellales</taxon>
        <taxon>Moraxellaceae</taxon>
        <taxon>Lwoffella</taxon>
    </lineage>
</organism>
<dbReference type="EMBL" id="MUYT01000002">
    <property type="protein sequence ID" value="OOS22484.1"/>
    <property type="molecule type" value="Genomic_DNA"/>
</dbReference>
<dbReference type="STRING" id="90241.B0682_01420"/>
<evidence type="ECO:0000313" key="2">
    <source>
        <dbReference type="EMBL" id="OOS22484.1"/>
    </source>
</evidence>
<sequence length="155" mass="15798">MKLMSKIAVASLASTLTVSAMAEVTQPALTTPSTESSTEAVVFNNQLDTADLNYAFGGNQDLQVQAMTSQEMDETQGAWVQYAGAGLVGGYLGYMGYASSVPRSERTWGGVATAMGSGAVGGALTLTPIGITRAAFLGGTVGFVGNQAAISSSQR</sequence>